<dbReference type="AlphaFoldDB" id="A0A9X2MVD1"/>
<evidence type="ECO:0000259" key="2">
    <source>
        <dbReference type="PROSITE" id="PS50987"/>
    </source>
</evidence>
<protein>
    <submittedName>
        <fullName evidence="3">ArsR family transcriptional regulator</fullName>
    </submittedName>
</protein>
<reference evidence="3" key="1">
    <citation type="submission" date="2022-08" db="EMBL/GenBank/DDBJ databases">
        <title>The genomic sequence of strain Paenibacillus sp. SCIV0701.</title>
        <authorList>
            <person name="Zhao H."/>
        </authorList>
    </citation>
    <scope>NUCLEOTIDE SEQUENCE</scope>
    <source>
        <strain evidence="3">SCIV0701</strain>
    </source>
</reference>
<comment type="caution">
    <text evidence="3">The sequence shown here is derived from an EMBL/GenBank/DDBJ whole genome shotgun (WGS) entry which is preliminary data.</text>
</comment>
<sequence length="124" mass="14008">MKVLYHPDRKEIRLASVLYALSDPVRLHVVSQIRRHGEQACNSFNVPVAKSTLSHHARTLRESGVIRTRIQGTQRILSLRTDDLESRFPGLLDSIMQAYESSEDARRDLSGEWSAQAAADDHSI</sequence>
<dbReference type="EMBL" id="JANIPJ010000021">
    <property type="protein sequence ID" value="MCR2806984.1"/>
    <property type="molecule type" value="Genomic_DNA"/>
</dbReference>
<dbReference type="Gene3D" id="1.10.10.10">
    <property type="entry name" value="Winged helix-like DNA-binding domain superfamily/Winged helix DNA-binding domain"/>
    <property type="match status" value="1"/>
</dbReference>
<organism evidence="3 4">
    <name type="scientific">Paenibacillus soyae</name>
    <dbReference type="NCBI Taxonomy" id="2969249"/>
    <lineage>
        <taxon>Bacteria</taxon>
        <taxon>Bacillati</taxon>
        <taxon>Bacillota</taxon>
        <taxon>Bacilli</taxon>
        <taxon>Bacillales</taxon>
        <taxon>Paenibacillaceae</taxon>
        <taxon>Paenibacillus</taxon>
    </lineage>
</organism>
<accession>A0A9X2MVD1</accession>
<dbReference type="RefSeq" id="WP_257451012.1">
    <property type="nucleotide sequence ID" value="NZ_JANIPJ010000021.1"/>
</dbReference>
<proteinExistence type="predicted"/>
<dbReference type="CDD" id="cd00090">
    <property type="entry name" value="HTH_ARSR"/>
    <property type="match status" value="1"/>
</dbReference>
<dbReference type="SUPFAM" id="SSF46785">
    <property type="entry name" value="Winged helix' DNA-binding domain"/>
    <property type="match status" value="1"/>
</dbReference>
<dbReference type="PRINTS" id="PR00778">
    <property type="entry name" value="HTHARSR"/>
</dbReference>
<feature type="domain" description="HTH arsR-type" evidence="2">
    <location>
        <begin position="6"/>
        <end position="99"/>
    </location>
</feature>
<dbReference type="GO" id="GO:0003677">
    <property type="term" value="F:DNA binding"/>
    <property type="evidence" value="ECO:0007669"/>
    <property type="project" value="UniProtKB-KW"/>
</dbReference>
<evidence type="ECO:0000313" key="4">
    <source>
        <dbReference type="Proteomes" id="UP001141950"/>
    </source>
</evidence>
<dbReference type="InterPro" id="IPR036390">
    <property type="entry name" value="WH_DNA-bd_sf"/>
</dbReference>
<dbReference type="GO" id="GO:0003700">
    <property type="term" value="F:DNA-binding transcription factor activity"/>
    <property type="evidence" value="ECO:0007669"/>
    <property type="project" value="InterPro"/>
</dbReference>
<keyword evidence="4" id="KW-1185">Reference proteome</keyword>
<dbReference type="SMART" id="SM00418">
    <property type="entry name" value="HTH_ARSR"/>
    <property type="match status" value="1"/>
</dbReference>
<dbReference type="Proteomes" id="UP001141950">
    <property type="component" value="Unassembled WGS sequence"/>
</dbReference>
<dbReference type="InterPro" id="IPR011991">
    <property type="entry name" value="ArsR-like_HTH"/>
</dbReference>
<name>A0A9X2MVD1_9BACL</name>
<dbReference type="PROSITE" id="PS50987">
    <property type="entry name" value="HTH_ARSR_2"/>
    <property type="match status" value="1"/>
</dbReference>
<evidence type="ECO:0000256" key="1">
    <source>
        <dbReference type="ARBA" id="ARBA00023125"/>
    </source>
</evidence>
<keyword evidence="1" id="KW-0238">DNA-binding</keyword>
<dbReference type="InterPro" id="IPR036388">
    <property type="entry name" value="WH-like_DNA-bd_sf"/>
</dbReference>
<gene>
    <name evidence="3" type="ORF">NQZ67_24160</name>
</gene>
<dbReference type="InterPro" id="IPR001845">
    <property type="entry name" value="HTH_ArsR_DNA-bd_dom"/>
</dbReference>
<evidence type="ECO:0000313" key="3">
    <source>
        <dbReference type="EMBL" id="MCR2806984.1"/>
    </source>
</evidence>